<dbReference type="RefSeq" id="WP_062189411.1">
    <property type="nucleotide sequence ID" value="NZ_DF967965.1"/>
</dbReference>
<name>A0A3D1JDW8_9CHLR</name>
<evidence type="ECO:0000313" key="1">
    <source>
        <dbReference type="EMBL" id="HCE16385.1"/>
    </source>
</evidence>
<dbReference type="GO" id="GO:0005506">
    <property type="term" value="F:iron ion binding"/>
    <property type="evidence" value="ECO:0007669"/>
    <property type="project" value="UniProtKB-ARBA"/>
</dbReference>
<dbReference type="AlphaFoldDB" id="A0A3D1JDW8"/>
<protein>
    <submittedName>
        <fullName evidence="1">Phytanoyl-CoA dioxygenase family protein</fullName>
    </submittedName>
</protein>
<comment type="caution">
    <text evidence="1">The sequence shown here is derived from an EMBL/GenBank/DDBJ whole genome shotgun (WGS) entry which is preliminary data.</text>
</comment>
<accession>A0A3D1JDW8</accession>
<sequence length="247" mass="28241">MFPEAVQVDVERYRKDGYLTAPAVISEGHLSALRAEADRLMALCYQERERYSRRIEWEVDHLSGENRKGMERVIRKLEPVSDLSPLFRDLAFSPQITEQVGAIFGEPVDLFEDKLNLKLPGGSPYPWHQDWVCCWRAHTDLLVTCFIYLDQADATNGCLQVIPGSHIGKPILPFRSGSRFEVDPAYVDTRQAVPVPLRAGEMIFFDPYLLHFSDLNRSSTPRRAIIFTYHPARLGKINEGRFPADFS</sequence>
<evidence type="ECO:0000313" key="2">
    <source>
        <dbReference type="Proteomes" id="UP000264141"/>
    </source>
</evidence>
<dbReference type="InterPro" id="IPR008775">
    <property type="entry name" value="Phytyl_CoA_dOase-like"/>
</dbReference>
<gene>
    <name evidence="1" type="ORF">DEQ80_00860</name>
</gene>
<keyword evidence="1" id="KW-0560">Oxidoreductase</keyword>
<dbReference type="PANTHER" id="PTHR20883">
    <property type="entry name" value="PHYTANOYL-COA DIOXYGENASE DOMAIN CONTAINING 1"/>
    <property type="match status" value="1"/>
</dbReference>
<reference evidence="1 2" key="1">
    <citation type="journal article" date="2018" name="Nat. Biotechnol.">
        <title>A standardized bacterial taxonomy based on genome phylogeny substantially revises the tree of life.</title>
        <authorList>
            <person name="Parks D.H."/>
            <person name="Chuvochina M."/>
            <person name="Waite D.W."/>
            <person name="Rinke C."/>
            <person name="Skarshewski A."/>
            <person name="Chaumeil P.A."/>
            <person name="Hugenholtz P."/>
        </authorList>
    </citation>
    <scope>NUCLEOTIDE SEQUENCE [LARGE SCALE GENOMIC DNA]</scope>
    <source>
        <strain evidence="1">UBA8781</strain>
    </source>
</reference>
<dbReference type="Proteomes" id="UP000264141">
    <property type="component" value="Unassembled WGS sequence"/>
</dbReference>
<dbReference type="STRING" id="229919.GCA_001050195_00493"/>
<dbReference type="EMBL" id="DPBP01000003">
    <property type="protein sequence ID" value="HCE16385.1"/>
    <property type="molecule type" value="Genomic_DNA"/>
</dbReference>
<proteinExistence type="predicted"/>
<dbReference type="SUPFAM" id="SSF51197">
    <property type="entry name" value="Clavaminate synthase-like"/>
    <property type="match status" value="1"/>
</dbReference>
<dbReference type="OrthoDB" id="9773830at2"/>
<dbReference type="Gene3D" id="2.60.120.620">
    <property type="entry name" value="q2cbj1_9rhob like domain"/>
    <property type="match status" value="1"/>
</dbReference>
<dbReference type="Pfam" id="PF05721">
    <property type="entry name" value="PhyH"/>
    <property type="match status" value="1"/>
</dbReference>
<keyword evidence="1" id="KW-0223">Dioxygenase</keyword>
<dbReference type="GO" id="GO:0016706">
    <property type="term" value="F:2-oxoglutarate-dependent dioxygenase activity"/>
    <property type="evidence" value="ECO:0007669"/>
    <property type="project" value="UniProtKB-ARBA"/>
</dbReference>
<dbReference type="PANTHER" id="PTHR20883:SF48">
    <property type="entry name" value="ECTOINE DIOXYGENASE"/>
    <property type="match status" value="1"/>
</dbReference>
<organism evidence="1 2">
    <name type="scientific">Anaerolinea thermolimosa</name>
    <dbReference type="NCBI Taxonomy" id="229919"/>
    <lineage>
        <taxon>Bacteria</taxon>
        <taxon>Bacillati</taxon>
        <taxon>Chloroflexota</taxon>
        <taxon>Anaerolineae</taxon>
        <taxon>Anaerolineales</taxon>
        <taxon>Anaerolineaceae</taxon>
        <taxon>Anaerolinea</taxon>
    </lineage>
</organism>